<accession>A0A6P1CJ96</accession>
<dbReference type="Proteomes" id="UP000471166">
    <property type="component" value="Unassembled WGS sequence"/>
</dbReference>
<evidence type="ECO:0000313" key="1">
    <source>
        <dbReference type="EMBL" id="NEW32498.1"/>
    </source>
</evidence>
<dbReference type="AlphaFoldDB" id="A0A6P1CJ96"/>
<dbReference type="EMBL" id="JAAGVB010000009">
    <property type="protein sequence ID" value="NEW32498.1"/>
    <property type="molecule type" value="Genomic_DNA"/>
</dbReference>
<sequence length="56" mass="6341">MEHEISHGHLAELVDSIGYRPKQRSYVVLAVPAGVGLRKMEHLMPDCHFEPIVFSL</sequence>
<organism evidence="1 2">
    <name type="scientific">Nocardia cyriacigeorgica</name>
    <dbReference type="NCBI Taxonomy" id="135487"/>
    <lineage>
        <taxon>Bacteria</taxon>
        <taxon>Bacillati</taxon>
        <taxon>Actinomycetota</taxon>
        <taxon>Actinomycetes</taxon>
        <taxon>Mycobacteriales</taxon>
        <taxon>Nocardiaceae</taxon>
        <taxon>Nocardia</taxon>
    </lineage>
</organism>
<name>A0A6P1CJ96_9NOCA</name>
<gene>
    <name evidence="1" type="ORF">GV791_07985</name>
</gene>
<reference evidence="1 2" key="1">
    <citation type="submission" date="2020-01" db="EMBL/GenBank/DDBJ databases">
        <title>Genetics and antimicrobial susceptibilities of Nocardia species isolated from the soil; a comparison with species isolated from humans.</title>
        <authorList>
            <person name="Carrasco G."/>
            <person name="Monzon S."/>
            <person name="Sansegundo M."/>
            <person name="Garcia E."/>
            <person name="Garrido N."/>
            <person name="Medina M.J."/>
            <person name="Villalon P."/>
            <person name="Ramirez-Arocha A.C."/>
            <person name="Jimenez P."/>
            <person name="Cuesta I."/>
            <person name="Valdezate S."/>
        </authorList>
    </citation>
    <scope>NUCLEOTIDE SEQUENCE [LARGE SCALE GENOMIC DNA]</scope>
    <source>
        <strain evidence="1 2">CNM20110626</strain>
    </source>
</reference>
<comment type="caution">
    <text evidence="1">The sequence shown here is derived from an EMBL/GenBank/DDBJ whole genome shotgun (WGS) entry which is preliminary data.</text>
</comment>
<proteinExistence type="predicted"/>
<protein>
    <submittedName>
        <fullName evidence="1">Uncharacterized protein</fullName>
    </submittedName>
</protein>
<dbReference type="RefSeq" id="WP_163843104.1">
    <property type="nucleotide sequence ID" value="NZ_JAAGVB010000009.1"/>
</dbReference>
<evidence type="ECO:0000313" key="2">
    <source>
        <dbReference type="Proteomes" id="UP000471166"/>
    </source>
</evidence>